<organism evidence="1 2">
    <name type="scientific">Nonomuraea guangzhouensis</name>
    <dbReference type="NCBI Taxonomy" id="1291555"/>
    <lineage>
        <taxon>Bacteria</taxon>
        <taxon>Bacillati</taxon>
        <taxon>Actinomycetota</taxon>
        <taxon>Actinomycetes</taxon>
        <taxon>Streptosporangiales</taxon>
        <taxon>Streptosporangiaceae</taxon>
        <taxon>Nonomuraea</taxon>
    </lineage>
</organism>
<protein>
    <submittedName>
        <fullName evidence="1">2'-5' RNA ligase family protein</fullName>
    </submittedName>
</protein>
<reference evidence="2" key="1">
    <citation type="journal article" date="2019" name="Int. J. Syst. Evol. Microbiol.">
        <title>The Global Catalogue of Microorganisms (GCM) 10K type strain sequencing project: providing services to taxonomists for standard genome sequencing and annotation.</title>
        <authorList>
            <consortium name="The Broad Institute Genomics Platform"/>
            <consortium name="The Broad Institute Genome Sequencing Center for Infectious Disease"/>
            <person name="Wu L."/>
            <person name="Ma J."/>
        </authorList>
    </citation>
    <scope>NUCLEOTIDE SEQUENCE [LARGE SCALE GENOMIC DNA]</scope>
    <source>
        <strain evidence="2">CGMCC 1.15399</strain>
    </source>
</reference>
<keyword evidence="1" id="KW-0436">Ligase</keyword>
<dbReference type="EMBL" id="JBHUCM010000038">
    <property type="protein sequence ID" value="MFD1543273.1"/>
    <property type="molecule type" value="Genomic_DNA"/>
</dbReference>
<proteinExistence type="predicted"/>
<name>A0ABW4GLC1_9ACTN</name>
<dbReference type="Proteomes" id="UP001597097">
    <property type="component" value="Unassembled WGS sequence"/>
</dbReference>
<sequence>MTGRYPAGLTALVVPVPEAEPVVGRWRAALDPSVAYGVPAHVTVMYPFLPLDAVDREALAGLFAGYAPFDVVFARCGRLPELLYLEPAPGEPFVRLTHAVTGRWPEARPYGGKYETVMPHLSIGYESDGAALDEAETAIERGLPVRARVAAVQLVAYDGTVWQVVEDFPLTAAGSPR</sequence>
<dbReference type="GO" id="GO:0016874">
    <property type="term" value="F:ligase activity"/>
    <property type="evidence" value="ECO:0007669"/>
    <property type="project" value="UniProtKB-KW"/>
</dbReference>
<evidence type="ECO:0000313" key="1">
    <source>
        <dbReference type="EMBL" id="MFD1543273.1"/>
    </source>
</evidence>
<accession>A0ABW4GLC1</accession>
<comment type="caution">
    <text evidence="1">The sequence shown here is derived from an EMBL/GenBank/DDBJ whole genome shotgun (WGS) entry which is preliminary data.</text>
</comment>
<gene>
    <name evidence="1" type="ORF">ACFSJ0_39925</name>
</gene>
<keyword evidence="2" id="KW-1185">Reference proteome</keyword>
<dbReference type="RefSeq" id="WP_219536145.1">
    <property type="nucleotide sequence ID" value="NZ_JAHKRM010000028.1"/>
</dbReference>
<evidence type="ECO:0000313" key="2">
    <source>
        <dbReference type="Proteomes" id="UP001597097"/>
    </source>
</evidence>
<dbReference type="Pfam" id="PF13563">
    <property type="entry name" value="2_5_RNA_ligase2"/>
    <property type="match status" value="1"/>
</dbReference>